<dbReference type="EMBL" id="QDKG01000004">
    <property type="protein sequence ID" value="PVH24971.1"/>
    <property type="molecule type" value="Genomic_DNA"/>
</dbReference>
<sequence>MMKIFSRIGLLSILLCFASETVAQQQIVVTGSVNNSLGESLAGATIRVKSNGVVVATNENGQFSIRSPSTDTLVASNVGYVARELPLDNRRTVHITLDASDDFIDEVVVVGYGTRSRSKLLGSVSTINADQLQNRPVTNVSSALSGLAAGVQVKQGNGRPGSDGATIRIRGTGTLNNNNALVIIDGIQGAMDAVNPEDIETISVLKDASAAAIYGARAANGVILITTKKGQQNQATQISYSGIMSHTTPSNKPVFVNDYVTHMRLTNEASNNVGNNAGMYPQTAIDLWIAANENPNGLAPSGLPNYVAYPNTDWGEWIYDNSWLQNHNISVNGGSTASKYQLSARILDNPGIMYNTGLKRYEGRINFETDIKNFLTVGTNTFGSMENIDRGSDTFLYNFLRQTTPGIYPRYEGMFGGAVAGSSESPQVNNILRNLYDVMGSNVISQLNTTWFANLKIVEGLSFETRFNYQIRFDERTAYSNPSGMYDFSTMQRVNSEVNPATLTTSQTTDRRYRKSFDNVLRYKRQFAEHSIGVVLGHNEFYYNRYVFSAQQRGLIDETITNIGTGNEMVSITGDEIDNAMRSFFGNVTYDYDGKYLAEFTLRRDGSSKFGYGRQYGTFPSIALGYLLSKESFMEPVNPYVQDIKIRGSWGRLGNDGGDNLNVYGWHGVYGGVNYSFNGAPVNGLQLVRFGNDLLQWEEAETKELGLEFATFNKRATFEATIYDRQTNNIIRPAQVPITTGTTEAPFYNQAAVSNRGMEFNVRWQDKIGKDFTYRLGANFAYNSNKVTSFEGRFEEGYVLDATGNQIWLSNLGEVSSGGLNRVLEGYQIDEFYVRKVYRGNGTYFNSDGTVNINGGPKTGMIRTEQDYQWVQAMKQAGYSFLTASMNVADRFGSGLYYGDLIYADLNGDGIYGNASDQYFTGTSTTPRYVLGFNLGFTYKGFDMAALFSGEFGLQYYWNELGYNNNVLLAGNQITQRVADNRYYYDPNNPTDPRTNIDGYFPRLKFGAANEVINTQFSDYWLYDADFIRLRNLQVGYTFNNRLTERLKVRNLRVFFSGENLLMWTRFPGLDPEVGAGAEYPTMRQYAFGLNFGF</sequence>
<evidence type="ECO:0000313" key="14">
    <source>
        <dbReference type="Proteomes" id="UP000245627"/>
    </source>
</evidence>
<evidence type="ECO:0000256" key="9">
    <source>
        <dbReference type="RuleBase" id="RU003357"/>
    </source>
</evidence>
<feature type="domain" description="TonB-dependent receptor-like beta-barrel" evidence="11">
    <location>
        <begin position="450"/>
        <end position="875"/>
    </location>
</feature>
<keyword evidence="10" id="KW-0732">Signal</keyword>
<dbReference type="InterPro" id="IPR012910">
    <property type="entry name" value="Plug_dom"/>
</dbReference>
<keyword evidence="5 9" id="KW-0798">TonB box</keyword>
<dbReference type="SUPFAM" id="SSF56935">
    <property type="entry name" value="Porins"/>
    <property type="match status" value="1"/>
</dbReference>
<comment type="similarity">
    <text evidence="8 9">Belongs to the TonB-dependent receptor family.</text>
</comment>
<organism evidence="13 14">
    <name type="scientific">Sphingobacterium corticibacter</name>
    <dbReference type="NCBI Taxonomy" id="2171749"/>
    <lineage>
        <taxon>Bacteria</taxon>
        <taxon>Pseudomonadati</taxon>
        <taxon>Bacteroidota</taxon>
        <taxon>Sphingobacteriia</taxon>
        <taxon>Sphingobacteriales</taxon>
        <taxon>Sphingobacteriaceae</taxon>
        <taxon>Sphingobacterium</taxon>
    </lineage>
</organism>
<dbReference type="Gene3D" id="2.170.130.10">
    <property type="entry name" value="TonB-dependent receptor, plug domain"/>
    <property type="match status" value="1"/>
</dbReference>
<keyword evidence="3 8" id="KW-1134">Transmembrane beta strand</keyword>
<evidence type="ECO:0000256" key="10">
    <source>
        <dbReference type="SAM" id="SignalP"/>
    </source>
</evidence>
<keyword evidence="4 8" id="KW-0812">Transmembrane</keyword>
<dbReference type="NCBIfam" id="TIGR04057">
    <property type="entry name" value="SusC_RagA_signa"/>
    <property type="match status" value="1"/>
</dbReference>
<dbReference type="InterPro" id="IPR039426">
    <property type="entry name" value="TonB-dep_rcpt-like"/>
</dbReference>
<dbReference type="Gene3D" id="2.40.170.20">
    <property type="entry name" value="TonB-dependent receptor, beta-barrel domain"/>
    <property type="match status" value="1"/>
</dbReference>
<gene>
    <name evidence="13" type="ORF">DC487_12745</name>
</gene>
<evidence type="ECO:0000313" key="13">
    <source>
        <dbReference type="EMBL" id="PVH24971.1"/>
    </source>
</evidence>
<dbReference type="OrthoDB" id="600887at2"/>
<dbReference type="Gene3D" id="2.60.40.1120">
    <property type="entry name" value="Carboxypeptidase-like, regulatory domain"/>
    <property type="match status" value="1"/>
</dbReference>
<feature type="chain" id="PRO_5015688067" evidence="10">
    <location>
        <begin position="19"/>
        <end position="1094"/>
    </location>
</feature>
<feature type="signal peptide" evidence="10">
    <location>
        <begin position="1"/>
        <end position="18"/>
    </location>
</feature>
<dbReference type="Pfam" id="PF00593">
    <property type="entry name" value="TonB_dep_Rec_b-barrel"/>
    <property type="match status" value="1"/>
</dbReference>
<keyword evidence="6 8" id="KW-0472">Membrane</keyword>
<dbReference type="GO" id="GO:0009279">
    <property type="term" value="C:cell outer membrane"/>
    <property type="evidence" value="ECO:0007669"/>
    <property type="project" value="UniProtKB-SubCell"/>
</dbReference>
<keyword evidence="2 8" id="KW-0813">Transport</keyword>
<evidence type="ECO:0000256" key="6">
    <source>
        <dbReference type="ARBA" id="ARBA00023136"/>
    </source>
</evidence>
<dbReference type="SUPFAM" id="SSF49464">
    <property type="entry name" value="Carboxypeptidase regulatory domain-like"/>
    <property type="match status" value="1"/>
</dbReference>
<dbReference type="PROSITE" id="PS52016">
    <property type="entry name" value="TONB_DEPENDENT_REC_3"/>
    <property type="match status" value="1"/>
</dbReference>
<evidence type="ECO:0000256" key="3">
    <source>
        <dbReference type="ARBA" id="ARBA00022452"/>
    </source>
</evidence>
<dbReference type="InterPro" id="IPR000531">
    <property type="entry name" value="Beta-barrel_TonB"/>
</dbReference>
<dbReference type="InterPro" id="IPR036942">
    <property type="entry name" value="Beta-barrel_TonB_sf"/>
</dbReference>
<accession>A0A2T8HHR2</accession>
<dbReference type="Pfam" id="PF13715">
    <property type="entry name" value="CarbopepD_reg_2"/>
    <property type="match status" value="1"/>
</dbReference>
<name>A0A2T8HHR2_9SPHI</name>
<reference evidence="13 14" key="1">
    <citation type="submission" date="2018-04" db="EMBL/GenBank/DDBJ databases">
        <title>Sphingobacterium cortibacter sp. nov.</title>
        <authorList>
            <person name="Li Y."/>
        </authorList>
    </citation>
    <scope>NUCLEOTIDE SEQUENCE [LARGE SCALE GENOMIC DNA]</scope>
    <source>
        <strain evidence="13 14">2c-3</strain>
    </source>
</reference>
<dbReference type="InterPro" id="IPR037066">
    <property type="entry name" value="Plug_dom_sf"/>
</dbReference>
<feature type="domain" description="TonB-dependent receptor plug" evidence="12">
    <location>
        <begin position="119"/>
        <end position="222"/>
    </location>
</feature>
<evidence type="ECO:0000256" key="7">
    <source>
        <dbReference type="ARBA" id="ARBA00023237"/>
    </source>
</evidence>
<evidence type="ECO:0000256" key="5">
    <source>
        <dbReference type="ARBA" id="ARBA00023077"/>
    </source>
</evidence>
<dbReference type="NCBIfam" id="TIGR04056">
    <property type="entry name" value="OMP_RagA_SusC"/>
    <property type="match status" value="1"/>
</dbReference>
<dbReference type="InterPro" id="IPR023996">
    <property type="entry name" value="TonB-dep_OMP_SusC/RagA"/>
</dbReference>
<evidence type="ECO:0000259" key="12">
    <source>
        <dbReference type="Pfam" id="PF07715"/>
    </source>
</evidence>
<dbReference type="InterPro" id="IPR008969">
    <property type="entry name" value="CarboxyPept-like_regulatory"/>
</dbReference>
<evidence type="ECO:0000256" key="8">
    <source>
        <dbReference type="PROSITE-ProRule" id="PRU01360"/>
    </source>
</evidence>
<evidence type="ECO:0000259" key="11">
    <source>
        <dbReference type="Pfam" id="PF00593"/>
    </source>
</evidence>
<dbReference type="Pfam" id="PF07715">
    <property type="entry name" value="Plug"/>
    <property type="match status" value="1"/>
</dbReference>
<comment type="caution">
    <text evidence="13">The sequence shown here is derived from an EMBL/GenBank/DDBJ whole genome shotgun (WGS) entry which is preliminary data.</text>
</comment>
<evidence type="ECO:0000256" key="2">
    <source>
        <dbReference type="ARBA" id="ARBA00022448"/>
    </source>
</evidence>
<protein>
    <submittedName>
        <fullName evidence="13">TonB-dependent receptor</fullName>
    </submittedName>
</protein>
<dbReference type="AlphaFoldDB" id="A0A2T8HHR2"/>
<evidence type="ECO:0000256" key="4">
    <source>
        <dbReference type="ARBA" id="ARBA00022692"/>
    </source>
</evidence>
<dbReference type="InterPro" id="IPR023997">
    <property type="entry name" value="TonB-dep_OMP_SusC/RagA_CS"/>
</dbReference>
<keyword evidence="7 8" id="KW-0998">Cell outer membrane</keyword>
<evidence type="ECO:0000256" key="1">
    <source>
        <dbReference type="ARBA" id="ARBA00004571"/>
    </source>
</evidence>
<dbReference type="FunFam" id="2.170.130.10:FF:000003">
    <property type="entry name" value="SusC/RagA family TonB-linked outer membrane protein"/>
    <property type="match status" value="1"/>
</dbReference>
<dbReference type="Proteomes" id="UP000245627">
    <property type="component" value="Unassembled WGS sequence"/>
</dbReference>
<keyword evidence="13" id="KW-0675">Receptor</keyword>
<keyword evidence="14" id="KW-1185">Reference proteome</keyword>
<comment type="subcellular location">
    <subcellularLocation>
        <location evidence="1 8">Cell outer membrane</location>
        <topology evidence="1 8">Multi-pass membrane protein</topology>
    </subcellularLocation>
</comment>
<proteinExistence type="inferred from homology"/>